<dbReference type="AlphaFoldDB" id="A0A8X6JY78"/>
<reference evidence="2" key="1">
    <citation type="submission" date="2020-08" db="EMBL/GenBank/DDBJ databases">
        <title>Multicomponent nature underlies the extraordinary mechanical properties of spider dragline silk.</title>
        <authorList>
            <person name="Kono N."/>
            <person name="Nakamura H."/>
            <person name="Mori M."/>
            <person name="Yoshida Y."/>
            <person name="Ohtoshi R."/>
            <person name="Malay A.D."/>
            <person name="Moran D.A.P."/>
            <person name="Tomita M."/>
            <person name="Numata K."/>
            <person name="Arakawa K."/>
        </authorList>
    </citation>
    <scope>NUCLEOTIDE SEQUENCE</scope>
</reference>
<evidence type="ECO:0000256" key="1">
    <source>
        <dbReference type="SAM" id="MobiDB-lite"/>
    </source>
</evidence>
<dbReference type="Proteomes" id="UP000887013">
    <property type="component" value="Unassembled WGS sequence"/>
</dbReference>
<feature type="region of interest" description="Disordered" evidence="1">
    <location>
        <begin position="26"/>
        <end position="120"/>
    </location>
</feature>
<comment type="caution">
    <text evidence="2">The sequence shown here is derived from an EMBL/GenBank/DDBJ whole genome shotgun (WGS) entry which is preliminary data.</text>
</comment>
<name>A0A8X6JY78_NEPPI</name>
<proteinExistence type="predicted"/>
<dbReference type="OrthoDB" id="10604815at2759"/>
<protein>
    <submittedName>
        <fullName evidence="2">Uncharacterized protein</fullName>
    </submittedName>
</protein>
<evidence type="ECO:0000313" key="2">
    <source>
        <dbReference type="EMBL" id="GFS67592.1"/>
    </source>
</evidence>
<feature type="compositionally biased region" description="Polar residues" evidence="1">
    <location>
        <begin position="64"/>
        <end position="79"/>
    </location>
</feature>
<organism evidence="2 3">
    <name type="scientific">Nephila pilipes</name>
    <name type="common">Giant wood spider</name>
    <name type="synonym">Nephila maculata</name>
    <dbReference type="NCBI Taxonomy" id="299642"/>
    <lineage>
        <taxon>Eukaryota</taxon>
        <taxon>Metazoa</taxon>
        <taxon>Ecdysozoa</taxon>
        <taxon>Arthropoda</taxon>
        <taxon>Chelicerata</taxon>
        <taxon>Arachnida</taxon>
        <taxon>Araneae</taxon>
        <taxon>Araneomorphae</taxon>
        <taxon>Entelegynae</taxon>
        <taxon>Araneoidea</taxon>
        <taxon>Nephilidae</taxon>
        <taxon>Nephila</taxon>
    </lineage>
</organism>
<evidence type="ECO:0000313" key="3">
    <source>
        <dbReference type="Proteomes" id="UP000887013"/>
    </source>
</evidence>
<feature type="compositionally biased region" description="Basic and acidic residues" evidence="1">
    <location>
        <begin position="92"/>
        <end position="102"/>
    </location>
</feature>
<sequence length="120" mass="12643">MEVKVSLARAKTGNLCSCAHTPYTSQKSDWAVDENHSIGNNKGGGGGGRGGGTVGPPTIRQGKNYGQTTFPPLTNNIPSPSGAVDNSPESSSPDRECWRRVEQPVGATESFAEQKKNKRG</sequence>
<dbReference type="EMBL" id="BMAW01048740">
    <property type="protein sequence ID" value="GFS67592.1"/>
    <property type="molecule type" value="Genomic_DNA"/>
</dbReference>
<feature type="compositionally biased region" description="Gly residues" evidence="1">
    <location>
        <begin position="41"/>
        <end position="54"/>
    </location>
</feature>
<accession>A0A8X6JY78</accession>
<keyword evidence="3" id="KW-1185">Reference proteome</keyword>
<gene>
    <name evidence="2" type="ORF">NPIL_235771</name>
</gene>